<evidence type="ECO:0000313" key="11">
    <source>
        <dbReference type="Proteomes" id="UP000429523"/>
    </source>
</evidence>
<protein>
    <recommendedName>
        <fullName evidence="4">Crinkler effector protein N-terminal domain-containing protein</fullName>
    </recommendedName>
</protein>
<dbReference type="Proteomes" id="UP000437068">
    <property type="component" value="Unassembled WGS sequence"/>
</dbReference>
<dbReference type="OrthoDB" id="3171351at2759"/>
<dbReference type="EMBL" id="QXFZ01004182">
    <property type="protein sequence ID" value="KAE9065355.1"/>
    <property type="molecule type" value="Genomic_DNA"/>
</dbReference>
<evidence type="ECO:0000313" key="14">
    <source>
        <dbReference type="Proteomes" id="UP000440367"/>
    </source>
</evidence>
<evidence type="ECO:0000313" key="5">
    <source>
        <dbReference type="EMBL" id="KAE8920219.1"/>
    </source>
</evidence>
<evidence type="ECO:0000313" key="9">
    <source>
        <dbReference type="EMBL" id="KAE9172558.1"/>
    </source>
</evidence>
<evidence type="ECO:0000256" key="1">
    <source>
        <dbReference type="ARBA" id="ARBA00004340"/>
    </source>
</evidence>
<comment type="subcellular location">
    <subcellularLocation>
        <location evidence="1">Host cell</location>
    </subcellularLocation>
    <subcellularLocation>
        <location evidence="2">Secreted</location>
    </subcellularLocation>
</comment>
<accession>A0A6A3QCV7</accession>
<feature type="domain" description="Crinkler effector protein N-terminal" evidence="4">
    <location>
        <begin position="1"/>
        <end position="81"/>
    </location>
</feature>
<dbReference type="GO" id="GO:0005576">
    <property type="term" value="C:extracellular region"/>
    <property type="evidence" value="ECO:0007669"/>
    <property type="project" value="UniProtKB-SubCell"/>
</dbReference>
<evidence type="ECO:0000313" key="6">
    <source>
        <dbReference type="EMBL" id="KAE9065355.1"/>
    </source>
</evidence>
<dbReference type="Proteomes" id="UP000440367">
    <property type="component" value="Unassembled WGS sequence"/>
</dbReference>
<organism evidence="7 15">
    <name type="scientific">Phytophthora fragariae</name>
    <dbReference type="NCBI Taxonomy" id="53985"/>
    <lineage>
        <taxon>Eukaryota</taxon>
        <taxon>Sar</taxon>
        <taxon>Stramenopiles</taxon>
        <taxon>Oomycota</taxon>
        <taxon>Peronosporomycetes</taxon>
        <taxon>Peronosporales</taxon>
        <taxon>Peronosporaceae</taxon>
        <taxon>Phytophthora</taxon>
    </lineage>
</organism>
<name>A0A6A3QCV7_9STRA</name>
<reference evidence="11 12" key="1">
    <citation type="submission" date="2018-08" db="EMBL/GenBank/DDBJ databases">
        <title>Genomic investigation of the strawberry pathogen Phytophthora fragariae indicates pathogenicity is determined by transcriptional variation in three key races.</title>
        <authorList>
            <person name="Adams T.M."/>
            <person name="Armitage A.D."/>
            <person name="Sobczyk M.K."/>
            <person name="Bates H.J."/>
            <person name="Dunwell J.M."/>
            <person name="Nellist C.F."/>
            <person name="Harrison R.J."/>
        </authorList>
    </citation>
    <scope>NUCLEOTIDE SEQUENCE [LARGE SCALE GENOMIC DNA]</scope>
    <source>
        <strain evidence="10 13">A4</strain>
        <strain evidence="9 14">BC-1</strain>
        <strain evidence="8 12">NOV-27</strain>
        <strain evidence="7 15">NOV-5</strain>
        <strain evidence="6 16">NOV-71</strain>
        <strain evidence="5 11">NOV-9</strain>
    </source>
</reference>
<evidence type="ECO:0000313" key="16">
    <source>
        <dbReference type="Proteomes" id="UP000441208"/>
    </source>
</evidence>
<evidence type="ECO:0000256" key="2">
    <source>
        <dbReference type="ARBA" id="ARBA00004613"/>
    </source>
</evidence>
<keyword evidence="3" id="KW-0964">Secreted</keyword>
<evidence type="ECO:0000313" key="10">
    <source>
        <dbReference type="EMBL" id="KAE9270799.1"/>
    </source>
</evidence>
<dbReference type="EMBL" id="QXGE01004389">
    <property type="protein sequence ID" value="KAE9270799.1"/>
    <property type="molecule type" value="Genomic_DNA"/>
</dbReference>
<dbReference type="Proteomes" id="UP000429523">
    <property type="component" value="Unassembled WGS sequence"/>
</dbReference>
<evidence type="ECO:0000313" key="12">
    <source>
        <dbReference type="Proteomes" id="UP000433483"/>
    </source>
</evidence>
<dbReference type="Proteomes" id="UP000441208">
    <property type="component" value="Unassembled WGS sequence"/>
</dbReference>
<proteinExistence type="predicted"/>
<dbReference type="InterPro" id="IPR045379">
    <property type="entry name" value="Crinkler_N"/>
</dbReference>
<dbReference type="GO" id="GO:0043657">
    <property type="term" value="C:host cell"/>
    <property type="evidence" value="ECO:0007669"/>
    <property type="project" value="UniProtKB-SubCell"/>
</dbReference>
<dbReference type="EMBL" id="QXGF01004151">
    <property type="protein sequence ID" value="KAE8920219.1"/>
    <property type="molecule type" value="Genomic_DNA"/>
</dbReference>
<dbReference type="Proteomes" id="UP000433483">
    <property type="component" value="Unassembled WGS sequence"/>
</dbReference>
<evidence type="ECO:0000313" key="15">
    <source>
        <dbReference type="Proteomes" id="UP000440732"/>
    </source>
</evidence>
<evidence type="ECO:0000313" key="8">
    <source>
        <dbReference type="EMBL" id="KAE9166893.1"/>
    </source>
</evidence>
<dbReference type="Proteomes" id="UP000440732">
    <property type="component" value="Unassembled WGS sequence"/>
</dbReference>
<keyword evidence="12" id="KW-1185">Reference proteome</keyword>
<dbReference type="EMBL" id="QXGD01004089">
    <property type="protein sequence ID" value="KAE9172558.1"/>
    <property type="molecule type" value="Genomic_DNA"/>
</dbReference>
<dbReference type="EMBL" id="QXGB01004269">
    <property type="protein sequence ID" value="KAE9166893.1"/>
    <property type="molecule type" value="Genomic_DNA"/>
</dbReference>
<evidence type="ECO:0000313" key="13">
    <source>
        <dbReference type="Proteomes" id="UP000437068"/>
    </source>
</evidence>
<evidence type="ECO:0000259" key="4">
    <source>
        <dbReference type="Pfam" id="PF20147"/>
    </source>
</evidence>
<dbReference type="EMBL" id="QXGA01004406">
    <property type="protein sequence ID" value="KAE9073695.1"/>
    <property type="molecule type" value="Genomic_DNA"/>
</dbReference>
<gene>
    <name evidence="10" type="ORF">PF001_g28654</name>
    <name evidence="9" type="ORF">PF002_g29537</name>
    <name evidence="8" type="ORF">PF005_g29014</name>
    <name evidence="7" type="ORF">PF006_g28681</name>
    <name evidence="6" type="ORF">PF007_g28872</name>
    <name evidence="5" type="ORF">PF009_g29484</name>
</gene>
<evidence type="ECO:0000256" key="3">
    <source>
        <dbReference type="ARBA" id="ARBA00022525"/>
    </source>
</evidence>
<comment type="caution">
    <text evidence="7">The sequence shown here is derived from an EMBL/GenBank/DDBJ whole genome shotgun (WGS) entry which is preliminary data.</text>
</comment>
<dbReference type="AlphaFoldDB" id="A0A6A3QCV7"/>
<dbReference type="Pfam" id="PF20147">
    <property type="entry name" value="Crinkler"/>
    <property type="match status" value="1"/>
</dbReference>
<sequence length="350" mass="38699">MKLACAIVGEGSTFIVEIDANKFVADLKKAIKAENGEITCDPREMELYLAKKGEAWLTENEVRGVSDTNSLKRLDAAREEFDAIGLSEEGVRHEVDKHQVAAGNGPVNVLVVVPAEGGDREGKKVDSGPAFKKARHGAHHYFATAATELMGRIHDCNCDAIFDVETVVELPFPSLVVPPSSFQVVEGSFEYQARLDLKCLYEKVVAFWFGARRVTVKVAGTIGYGKSHMLAVLVLLLLKNPPKNRFGSVPFVCYIPDCKKLLKDESAVLSILQQHILLNYPDFTEPLDTIEDIRAVMGDEMVILVADQWSSIDECQMTIDRLESCLGCLDSRHLHLCQDPWNVHECQGVA</sequence>
<evidence type="ECO:0000313" key="7">
    <source>
        <dbReference type="EMBL" id="KAE9073695.1"/>
    </source>
</evidence>